<dbReference type="Proteomes" id="UP000075886">
    <property type="component" value="Unassembled WGS sequence"/>
</dbReference>
<keyword evidence="2 5" id="KW-0732">Signal</keyword>
<accession>A0A182Q8K2</accession>
<evidence type="ECO:0000256" key="5">
    <source>
        <dbReference type="SAM" id="SignalP"/>
    </source>
</evidence>
<dbReference type="PROSITE" id="PS51450">
    <property type="entry name" value="LRR"/>
    <property type="match status" value="1"/>
</dbReference>
<sequence>MERLLSFRLILLAAVGGVCNANLNHRCLAGSETFACILPMFDYEPGEDIPVFHIPENVTSVRFIAPIYFVHESKSIIKVYDLVLHRQLNSPRAIELCGSYTTAVEIPSNLEYADFASNNIQQVCVPEGQSSALRYLDLNSNHHVRLDNISRLANLETLHLSGCEIESLPAGMFQNLNHLAHLTLSGNSMHRVDLSVFPVSITLLRLDRNWMTEFQFAGIGRYPLLEDLNIEYNDLDTLDIDALLAVAPNLRLFSVGRNPMKLTTLTSILNTLDKLYIAYYNMEQPSDQECDPGERRYRRACIPESSFSLDWLDWMELVMLFLAIVAVLFAVAIGGTKLWAHWQTRSHSVDVTVEAS</sequence>
<dbReference type="EnsemblMetazoa" id="AFAF005213-RA">
    <property type="protein sequence ID" value="AFAF005213-PA"/>
    <property type="gene ID" value="AFAF005213"/>
</dbReference>
<dbReference type="PANTHER" id="PTHR24373:SF275">
    <property type="entry name" value="TIR DOMAIN-CONTAINING PROTEIN"/>
    <property type="match status" value="1"/>
</dbReference>
<dbReference type="EMBL" id="AXCN02000285">
    <property type="status" value="NOT_ANNOTATED_CDS"/>
    <property type="molecule type" value="Genomic_DNA"/>
</dbReference>
<dbReference type="PANTHER" id="PTHR24373">
    <property type="entry name" value="SLIT RELATED LEUCINE-RICH REPEAT NEURONAL PROTEIN"/>
    <property type="match status" value="1"/>
</dbReference>
<keyword evidence="4" id="KW-0472">Membrane</keyword>
<name>A0A182Q8K2_9DIPT</name>
<evidence type="ECO:0000313" key="7">
    <source>
        <dbReference type="Proteomes" id="UP000075886"/>
    </source>
</evidence>
<evidence type="ECO:0000256" key="4">
    <source>
        <dbReference type="SAM" id="Phobius"/>
    </source>
</evidence>
<keyword evidence="3" id="KW-0677">Repeat</keyword>
<dbReference type="SUPFAM" id="SSF52058">
    <property type="entry name" value="L domain-like"/>
    <property type="match status" value="1"/>
</dbReference>
<keyword evidence="7" id="KW-1185">Reference proteome</keyword>
<evidence type="ECO:0008006" key="8">
    <source>
        <dbReference type="Google" id="ProtNLM"/>
    </source>
</evidence>
<dbReference type="InterPro" id="IPR001611">
    <property type="entry name" value="Leu-rich_rpt"/>
</dbReference>
<keyword evidence="4" id="KW-0812">Transmembrane</keyword>
<proteinExistence type="predicted"/>
<feature type="chain" id="PRO_5008132454" description="Leucine rich immune protein (Coil-less)" evidence="5">
    <location>
        <begin position="21"/>
        <end position="356"/>
    </location>
</feature>
<keyword evidence="4" id="KW-1133">Transmembrane helix</keyword>
<keyword evidence="1" id="KW-0433">Leucine-rich repeat</keyword>
<evidence type="ECO:0000256" key="1">
    <source>
        <dbReference type="ARBA" id="ARBA00022614"/>
    </source>
</evidence>
<feature type="transmembrane region" description="Helical" evidence="4">
    <location>
        <begin position="311"/>
        <end position="335"/>
    </location>
</feature>
<dbReference type="Gene3D" id="3.80.10.10">
    <property type="entry name" value="Ribonuclease Inhibitor"/>
    <property type="match status" value="1"/>
</dbReference>
<dbReference type="Pfam" id="PF13855">
    <property type="entry name" value="LRR_8"/>
    <property type="match status" value="1"/>
</dbReference>
<feature type="signal peptide" evidence="5">
    <location>
        <begin position="1"/>
        <end position="20"/>
    </location>
</feature>
<organism evidence="6 7">
    <name type="scientific">Anopheles farauti</name>
    <dbReference type="NCBI Taxonomy" id="69004"/>
    <lineage>
        <taxon>Eukaryota</taxon>
        <taxon>Metazoa</taxon>
        <taxon>Ecdysozoa</taxon>
        <taxon>Arthropoda</taxon>
        <taxon>Hexapoda</taxon>
        <taxon>Insecta</taxon>
        <taxon>Pterygota</taxon>
        <taxon>Neoptera</taxon>
        <taxon>Endopterygota</taxon>
        <taxon>Diptera</taxon>
        <taxon>Nematocera</taxon>
        <taxon>Culicoidea</taxon>
        <taxon>Culicidae</taxon>
        <taxon>Anophelinae</taxon>
        <taxon>Anopheles</taxon>
    </lineage>
</organism>
<reference evidence="7" key="1">
    <citation type="submission" date="2014-01" db="EMBL/GenBank/DDBJ databases">
        <title>The Genome Sequence of Anopheles farauti FAR1 (V2).</title>
        <authorList>
            <consortium name="The Broad Institute Genomics Platform"/>
            <person name="Neafsey D.E."/>
            <person name="Besansky N."/>
            <person name="Howell P."/>
            <person name="Walton C."/>
            <person name="Young S.K."/>
            <person name="Zeng Q."/>
            <person name="Gargeya S."/>
            <person name="Fitzgerald M."/>
            <person name="Haas B."/>
            <person name="Abouelleil A."/>
            <person name="Allen A.W."/>
            <person name="Alvarado L."/>
            <person name="Arachchi H.M."/>
            <person name="Berlin A.M."/>
            <person name="Chapman S.B."/>
            <person name="Gainer-Dewar J."/>
            <person name="Goldberg J."/>
            <person name="Griggs A."/>
            <person name="Gujja S."/>
            <person name="Hansen M."/>
            <person name="Howarth C."/>
            <person name="Imamovic A."/>
            <person name="Ireland A."/>
            <person name="Larimer J."/>
            <person name="McCowan C."/>
            <person name="Murphy C."/>
            <person name="Pearson M."/>
            <person name="Poon T.W."/>
            <person name="Priest M."/>
            <person name="Roberts A."/>
            <person name="Saif S."/>
            <person name="Shea T."/>
            <person name="Sisk P."/>
            <person name="Sykes S."/>
            <person name="Wortman J."/>
            <person name="Nusbaum C."/>
            <person name="Birren B."/>
        </authorList>
    </citation>
    <scope>NUCLEOTIDE SEQUENCE [LARGE SCALE GENOMIC DNA]</scope>
    <source>
        <strain evidence="7">FAR1</strain>
    </source>
</reference>
<evidence type="ECO:0000256" key="2">
    <source>
        <dbReference type="ARBA" id="ARBA00022729"/>
    </source>
</evidence>
<protein>
    <recommendedName>
        <fullName evidence="8">Leucine rich immune protein (Coil-less)</fullName>
    </recommendedName>
</protein>
<dbReference type="SMART" id="SM00369">
    <property type="entry name" value="LRR_TYP"/>
    <property type="match status" value="2"/>
</dbReference>
<evidence type="ECO:0000256" key="3">
    <source>
        <dbReference type="ARBA" id="ARBA00022737"/>
    </source>
</evidence>
<dbReference type="VEuPathDB" id="VectorBase:AFAF005213"/>
<reference evidence="6" key="2">
    <citation type="submission" date="2020-05" db="UniProtKB">
        <authorList>
            <consortium name="EnsemblMetazoa"/>
        </authorList>
    </citation>
    <scope>IDENTIFICATION</scope>
    <source>
        <strain evidence="6">FAR1</strain>
    </source>
</reference>
<dbReference type="AlphaFoldDB" id="A0A182Q8K2"/>
<dbReference type="STRING" id="69004.A0A182Q8K2"/>
<dbReference type="InterPro" id="IPR032675">
    <property type="entry name" value="LRR_dom_sf"/>
</dbReference>
<evidence type="ECO:0000313" key="6">
    <source>
        <dbReference type="EnsemblMetazoa" id="AFAF005213-PA"/>
    </source>
</evidence>
<dbReference type="InterPro" id="IPR003591">
    <property type="entry name" value="Leu-rich_rpt_typical-subtyp"/>
</dbReference>
<dbReference type="InterPro" id="IPR050328">
    <property type="entry name" value="Dev_Immune_Receptor"/>
</dbReference>